<comment type="caution">
    <text evidence="1">The sequence shown here is derived from an EMBL/GenBank/DDBJ whole genome shotgun (WGS) entry which is preliminary data.</text>
</comment>
<dbReference type="EMBL" id="QPEX01000046">
    <property type="protein sequence ID" value="RCS40505.1"/>
    <property type="molecule type" value="Genomic_DNA"/>
</dbReference>
<evidence type="ECO:0000313" key="1">
    <source>
        <dbReference type="EMBL" id="RCS40505.1"/>
    </source>
</evidence>
<sequence length="617" mass="66956">MRLTLRTLLAYEHGLLNDQQAAEIAQKIEQSPFVLQLLRHLKDRAARPEIVPLALDARGIASLEKVTGYLDYVLSADDVVKLENECFASDRLLAEVANCHDVLAQWLTSPAPLEPALRQQLYALLPDGLPAIEQSQDEVAIELPEFTFHSKAPAKPVAQIKPPTEPPAKKRSLAGTAWRLLALSACVMGLVAFVVMNRGRVEEMVARHWQQKISEPEPQDVPAMTSPPHLADALLEEPRSQEFLAQAAPLAKPPTQLPASAEPNAPSEVAVTAFHTPIPAEVGQLPGVAPVGSTQISSVLGAFYQSSAQADWNVLTPRAVRAGRLVVSIHGHGQLQRQGISLEVGPVSDLSWNDEGELDLRYGRLDIKLSPGQTMQLRAAGQDLAVTAKEQAVHLHLKTVAFAPLGIDFASTEMNQELLIEGGSGEAHLVLSSCRGPFSLGAQQKIAAHRDRGVRGLNTFVFKPIGQSSAEIAAWNESLQTEPDLLAQLEKGLTSPVAEIQAASAIALGQLGKWELLTGIWGQWENNPSLQAPIREFRELIAQDSALAAQLKASLTKKSPQHGPLIYRLVCGFSSDQLNEATRAQLETLLRHPEPAVRVWTQFQLGGSVASTPRHWN</sequence>
<gene>
    <name evidence="1" type="ORF">DTL42_24330</name>
</gene>
<protein>
    <submittedName>
        <fullName evidence="1">Uncharacterized protein</fullName>
    </submittedName>
</protein>
<proteinExistence type="predicted"/>
<dbReference type="Proteomes" id="UP000253562">
    <property type="component" value="Unassembled WGS sequence"/>
</dbReference>
<accession>A0A368KME4</accession>
<dbReference type="AlphaFoldDB" id="A0A368KME4"/>
<organism evidence="1 2">
    <name type="scientific">Bremerella cremea</name>
    <dbReference type="NCBI Taxonomy" id="1031537"/>
    <lineage>
        <taxon>Bacteria</taxon>
        <taxon>Pseudomonadati</taxon>
        <taxon>Planctomycetota</taxon>
        <taxon>Planctomycetia</taxon>
        <taxon>Pirellulales</taxon>
        <taxon>Pirellulaceae</taxon>
        <taxon>Bremerella</taxon>
    </lineage>
</organism>
<evidence type="ECO:0000313" key="2">
    <source>
        <dbReference type="Proteomes" id="UP000253562"/>
    </source>
</evidence>
<reference evidence="1 2" key="1">
    <citation type="submission" date="2018-07" db="EMBL/GenBank/DDBJ databases">
        <title>Comparative genomes isolates from brazilian mangrove.</title>
        <authorList>
            <person name="De Araujo J.E."/>
            <person name="Taketani R.G."/>
            <person name="Silva M.C.P."/>
            <person name="Lourenco M.V."/>
            <person name="Oliveira V.M."/>
            <person name="Andreote F.D."/>
        </authorList>
    </citation>
    <scope>NUCLEOTIDE SEQUENCE [LARGE SCALE GENOMIC DNA]</scope>
    <source>
        <strain evidence="1 2">HEX PRIS-MGV</strain>
    </source>
</reference>
<name>A0A368KME4_9BACT</name>